<evidence type="ECO:0000313" key="2">
    <source>
        <dbReference type="Proteomes" id="UP001047646"/>
    </source>
</evidence>
<dbReference type="RefSeq" id="WP_217847401.1">
    <property type="nucleotide sequence ID" value="NZ_CP077073.1"/>
</dbReference>
<evidence type="ECO:0000313" key="1">
    <source>
        <dbReference type="EMBL" id="QXH32995.1"/>
    </source>
</evidence>
<reference evidence="1" key="1">
    <citation type="journal article" date="2021" name="Microorganisms">
        <title>The Ever-Expanding Pseudomonas Genus: Description of 43 New Species and Partition of the Pseudomonas putida Group.</title>
        <authorList>
            <person name="Girard L."/>
            <person name="Lood C."/>
            <person name="Hofte M."/>
            <person name="Vandamme P."/>
            <person name="Rokni-Zadeh H."/>
            <person name="van Noort V."/>
            <person name="Lavigne R."/>
            <person name="De Mot R."/>
        </authorList>
    </citation>
    <scope>NUCLEOTIDE SEQUENCE</scope>
    <source>
        <strain evidence="1">COW39</strain>
    </source>
</reference>
<dbReference type="EMBL" id="CP077073">
    <property type="protein sequence ID" value="QXH32995.1"/>
    <property type="molecule type" value="Genomic_DNA"/>
</dbReference>
<gene>
    <name evidence="1" type="ORF">KSS95_12390</name>
</gene>
<keyword evidence="2" id="KW-1185">Reference proteome</keyword>
<dbReference type="Proteomes" id="UP001047646">
    <property type="component" value="Chromosome"/>
</dbReference>
<proteinExistence type="predicted"/>
<organism evidence="1 2">
    <name type="scientific">Pseudomonas muyukensis</name>
    <dbReference type="NCBI Taxonomy" id="2842357"/>
    <lineage>
        <taxon>Bacteria</taxon>
        <taxon>Pseudomonadati</taxon>
        <taxon>Pseudomonadota</taxon>
        <taxon>Gammaproteobacteria</taxon>
        <taxon>Pseudomonadales</taxon>
        <taxon>Pseudomonadaceae</taxon>
        <taxon>Pseudomonas</taxon>
    </lineage>
</organism>
<protein>
    <submittedName>
        <fullName evidence="1">HIT family protein</fullName>
    </submittedName>
</protein>
<accession>A0ABX8M489</accession>
<name>A0ABX8M489_9PSED</name>
<sequence length="170" mass="19139">MDIPPRVIIHESSHWVLNHRIDSALPGYLILSAKQMTHSLATLAAPALAELGQWQASIQQAIETHLQPRRLYISRFGHDAGHSIHFHFIPIYPWVETLFWQDERYRSLQAFGSLQTCEPQTDGAELTLFVWREFCERPEPPAIPGPSIDQAIAILRTALTSSLPGRASAP</sequence>